<evidence type="ECO:0000313" key="3">
    <source>
        <dbReference type="Proteomes" id="UP001235030"/>
    </source>
</evidence>
<feature type="transmembrane region" description="Helical" evidence="1">
    <location>
        <begin position="59"/>
        <end position="81"/>
    </location>
</feature>
<sequence>MSKTVKKVFYYIFTFVQIAMVVGLKVVHDLSSKKAGVNHHLRFYKSKYNNEIFTTVNLLTFKVIIGIVMILLLIALAYYIFKKKKTHILLDFIISILCCILLIWMLTSTTPMSLLVYPFMVLVTVLELVIEIIKIFIII</sequence>
<evidence type="ECO:0000313" key="2">
    <source>
        <dbReference type="EMBL" id="WMT81318.1"/>
    </source>
</evidence>
<proteinExistence type="predicted"/>
<dbReference type="EMBL" id="CP101637">
    <property type="protein sequence ID" value="WMT81318.1"/>
    <property type="molecule type" value="Genomic_DNA"/>
</dbReference>
<dbReference type="Proteomes" id="UP001235030">
    <property type="component" value="Chromosome"/>
</dbReference>
<keyword evidence="1" id="KW-0812">Transmembrane</keyword>
<keyword evidence="1" id="KW-0472">Membrane</keyword>
<reference evidence="2 3" key="1">
    <citation type="submission" date="2022-07" db="EMBL/GenBank/DDBJ databases">
        <title>Genome sequence of Terrisporobacter mayombei DSM6539.</title>
        <authorList>
            <person name="Boeer T."/>
            <person name="Bengelsdorf F.R."/>
            <person name="Daniel R."/>
            <person name="Poehlein A."/>
        </authorList>
    </citation>
    <scope>NUCLEOTIDE SEQUENCE [LARGE SCALE GENOMIC DNA]</scope>
    <source>
        <strain evidence="2 3">DSM 6539</strain>
    </source>
</reference>
<gene>
    <name evidence="2" type="ORF">TEMA_16580</name>
</gene>
<feature type="transmembrane region" description="Helical" evidence="1">
    <location>
        <begin position="114"/>
        <end position="137"/>
    </location>
</feature>
<evidence type="ECO:0000256" key="1">
    <source>
        <dbReference type="SAM" id="Phobius"/>
    </source>
</evidence>
<keyword evidence="3" id="KW-1185">Reference proteome</keyword>
<organism evidence="2 3">
    <name type="scientific">Terrisporobacter mayombei</name>
    <dbReference type="NCBI Taxonomy" id="1541"/>
    <lineage>
        <taxon>Bacteria</taxon>
        <taxon>Bacillati</taxon>
        <taxon>Bacillota</taxon>
        <taxon>Clostridia</taxon>
        <taxon>Peptostreptococcales</taxon>
        <taxon>Peptostreptococcaceae</taxon>
        <taxon>Terrisporobacter</taxon>
    </lineage>
</organism>
<keyword evidence="1" id="KW-1133">Transmembrane helix</keyword>
<accession>A0ABY9Q046</accession>
<protein>
    <submittedName>
        <fullName evidence="2">Uncharacterized protein</fullName>
    </submittedName>
</protein>
<dbReference type="RefSeq" id="WP_228103482.1">
    <property type="nucleotide sequence ID" value="NZ_CP101637.1"/>
</dbReference>
<feature type="transmembrane region" description="Helical" evidence="1">
    <location>
        <begin position="9"/>
        <end position="27"/>
    </location>
</feature>
<name>A0ABY9Q046_9FIRM</name>
<feature type="transmembrane region" description="Helical" evidence="1">
    <location>
        <begin position="88"/>
        <end position="108"/>
    </location>
</feature>